<feature type="compositionally biased region" description="Gly residues" evidence="1">
    <location>
        <begin position="1355"/>
        <end position="1377"/>
    </location>
</feature>
<keyword evidence="2" id="KW-1133">Transmembrane helix</keyword>
<dbReference type="Gene3D" id="2.60.40.230">
    <property type="entry name" value="Neocarzinostatin-like"/>
    <property type="match status" value="1"/>
</dbReference>
<feature type="compositionally biased region" description="Low complexity" evidence="1">
    <location>
        <begin position="1332"/>
        <end position="1354"/>
    </location>
</feature>
<feature type="region of interest" description="Disordered" evidence="1">
    <location>
        <begin position="1321"/>
        <end position="1386"/>
    </location>
</feature>
<name>A0A220UBA5_9MICO</name>
<feature type="region of interest" description="Disordered" evidence="1">
    <location>
        <begin position="976"/>
        <end position="1029"/>
    </location>
</feature>
<keyword evidence="2" id="KW-0812">Transmembrane</keyword>
<keyword evidence="4" id="KW-1185">Reference proteome</keyword>
<evidence type="ECO:0000313" key="3">
    <source>
        <dbReference type="EMBL" id="ASK65524.1"/>
    </source>
</evidence>
<feature type="region of interest" description="Disordered" evidence="1">
    <location>
        <begin position="1191"/>
        <end position="1216"/>
    </location>
</feature>
<proteinExistence type="predicted"/>
<feature type="region of interest" description="Disordered" evidence="1">
    <location>
        <begin position="1148"/>
        <end position="1171"/>
    </location>
</feature>
<feature type="compositionally biased region" description="Polar residues" evidence="1">
    <location>
        <begin position="976"/>
        <end position="1028"/>
    </location>
</feature>
<dbReference type="InterPro" id="IPR047900">
    <property type="entry name" value="Choice_anch_G"/>
</dbReference>
<keyword evidence="2" id="KW-0472">Membrane</keyword>
<evidence type="ECO:0000313" key="4">
    <source>
        <dbReference type="Proteomes" id="UP000198398"/>
    </source>
</evidence>
<feature type="region of interest" description="Disordered" evidence="1">
    <location>
        <begin position="776"/>
        <end position="796"/>
    </location>
</feature>
<gene>
    <name evidence="3" type="ORF">CFK39_06400</name>
</gene>
<feature type="region of interest" description="Disordered" evidence="1">
    <location>
        <begin position="651"/>
        <end position="671"/>
    </location>
</feature>
<dbReference type="Proteomes" id="UP000198398">
    <property type="component" value="Chromosome"/>
</dbReference>
<feature type="compositionally biased region" description="Polar residues" evidence="1">
    <location>
        <begin position="1148"/>
        <end position="1165"/>
    </location>
</feature>
<evidence type="ECO:0008006" key="5">
    <source>
        <dbReference type="Google" id="ProtNLM"/>
    </source>
</evidence>
<evidence type="ECO:0000256" key="1">
    <source>
        <dbReference type="SAM" id="MobiDB-lite"/>
    </source>
</evidence>
<organism evidence="3 4">
    <name type="scientific">Brachybacterium avium</name>
    <dbReference type="NCBI Taxonomy" id="2017485"/>
    <lineage>
        <taxon>Bacteria</taxon>
        <taxon>Bacillati</taxon>
        <taxon>Actinomycetota</taxon>
        <taxon>Actinomycetes</taxon>
        <taxon>Micrococcales</taxon>
        <taxon>Dermabacteraceae</taxon>
        <taxon>Brachybacterium</taxon>
    </lineage>
</organism>
<dbReference type="EMBL" id="CP022316">
    <property type="protein sequence ID" value="ASK65524.1"/>
    <property type="molecule type" value="Genomic_DNA"/>
</dbReference>
<protein>
    <recommendedName>
        <fullName evidence="5">Gram-positive cocci surface proteins LPxTG domain-containing protein</fullName>
    </recommendedName>
</protein>
<reference evidence="4" key="1">
    <citation type="submission" date="2017-07" db="EMBL/GenBank/DDBJ databases">
        <title>Brachybacterium sp. VR2415.</title>
        <authorList>
            <person name="Tak E.J."/>
            <person name="Bae J.-W."/>
        </authorList>
    </citation>
    <scope>NUCLEOTIDE SEQUENCE [LARGE SCALE GENOMIC DNA]</scope>
    <source>
        <strain evidence="4">VR2415</strain>
    </source>
</reference>
<dbReference type="NCBIfam" id="NF033766">
    <property type="entry name" value="choice_anch_G"/>
    <property type="match status" value="1"/>
</dbReference>
<dbReference type="KEGG" id="brv:CFK39_06400"/>
<evidence type="ECO:0000256" key="2">
    <source>
        <dbReference type="SAM" id="Phobius"/>
    </source>
</evidence>
<sequence>MSLDLGGGVSLPLISETDSGGLLEIGQVGAVTGFAEAGQPSTATAAAGAVGQDGAIAIDPTNGGDYGSATVDLTTLFDQAGLTPVTSGVIDDLQLEVGAAASRADIEGAEVSTDYVIVDGNLVVKSPLVSDLSAALDETVTGVGVAAKGIGGPDGVLGEAFAGLPEINVLLGSISFDGTEVNVDGLDTALEGLSASLLEGPIANENGVTLDLSTGEVIINLDQVVACNEPGSDLSSLAPNTQVLSAEFLECVTAADGLVADAVDDVLETVTTGVTEAINSADVTAVVAAKVKLLGAVAVPAEVRVSGTLGQFLGTTDGDPVVAISLLNPDGALNQLLNSLLSPVTSAVVGALQTVGDGAIDGLTRPVADIFGAAVDPVITSLAPTLQTVTSSVISLTINEQATTNSGLTVDGSPAADVSNGSEGLLDSESVTGSFTVSALTLGVLPGILTEGDAINVSLASSTVRAAVLAPVIEVDPGTVIDGGTTSVTGSGYPALTDIVVQLQDAAGDPVGDPVTVATDGDGAFTTDLTVPAETPAGDFQVVGTATTPAAESNSAPLAVVNEAATLSAAPASVNDGGTTTVTGADYPAATDVVIQLQDPEGTPVGEPMTVTTDETGAFTAELTVPVGTPAGDFQVVGTAVTDESATAPLAVTNDGTADNTADNTDVNTAENTDVNTADNAAENTGDNTEVNTDVNTAENTEVNTEVNAADNTGDNTEVNTDVNTADNAADNTEVNTEVNAADNTDVNTDVNTADNAAENTGDNTEVNTDVNTAENTEVNTGDNTEVNAADNTGVNTDVNTADNAAENTGDNTEVNTDVNTAENTEVNTGDNTEVNTEVNAADNTDVNTDVNTADNAADNTEVNTEVNAADNTDVNTDVNTADNAAENTGDNTEVNTDVNTAENTEVNTSDNTEVNTEVNAADNTGVNTDVNTADNAAENTGDNTEVNTDVNTAENTEVNTSDNTEVNTEVNAADNTGVNTDVNTADNAAENTGDNTEVNSEVNTADNTDVNSTENTADNTGDNTADNTAGAEIHLTPARAVQGVDDVLVLGTGYTADGTAEAYLKAVDGGVLAADGPFERGLVSTFAAIAVPGESIGTVDVDANGEITFRVNSSELDLGDYVVTVIDDEDPTLGDSESFTVVTDSAADNTADNTGENTAVNTADNVDDNAAENTADNTEVNTADNTAANTEVNTTDNVADNSEVNTAENTADNADVNTEVNTADNTADNAVEDPTVSVDPATVEDGATTTVTGEGYPADSEVTVQLVDPAGNPVGDPVIVTTDADGAFTADVTVPGGSAAGDYTVEAAAETGETATADLAVTNGADGNGDNGADNASDNAGDNTSDNGAVNPGGNTGGGSTGGNGSAGNGSGGSSNGGSSNSGPGAGNLAHTGAAGTAAMVGLAALLLIGGAAGVLHSRRSRS</sequence>
<feature type="transmembrane region" description="Helical" evidence="2">
    <location>
        <begin position="1395"/>
        <end position="1417"/>
    </location>
</feature>
<accession>A0A220UBA5</accession>